<dbReference type="InterPro" id="IPR053134">
    <property type="entry name" value="RNA-dir_DNA_polymerase"/>
</dbReference>
<evidence type="ECO:0000313" key="3">
    <source>
        <dbReference type="Proteomes" id="UP001151760"/>
    </source>
</evidence>
<feature type="region of interest" description="Disordered" evidence="1">
    <location>
        <begin position="378"/>
        <end position="398"/>
    </location>
</feature>
<reference evidence="2" key="2">
    <citation type="submission" date="2022-01" db="EMBL/GenBank/DDBJ databases">
        <authorList>
            <person name="Yamashiro T."/>
            <person name="Shiraishi A."/>
            <person name="Satake H."/>
            <person name="Nakayama K."/>
        </authorList>
    </citation>
    <scope>NUCLEOTIDE SEQUENCE</scope>
</reference>
<dbReference type="Proteomes" id="UP001151760">
    <property type="component" value="Unassembled WGS sequence"/>
</dbReference>
<protein>
    <recommendedName>
        <fullName evidence="4">Reverse transcriptase domain-containing protein</fullName>
    </recommendedName>
</protein>
<sequence length="398" mass="45927">MARKSISRPKQQECKFAENANNKRKSGKVTPPQWALYWYKGKNCKQVGHMTRECRIPTATRINKLTTYQHSFFERQAENKRKLKYTSRDNQKPTTSEQEAKYWQSLRLQERGEEKKEILRRYMQKGFPIFLAYVTTKEVEDKSEKKRLEDVPIVRDFPEVFPEDFYGVLPSDLRTSGDQIDLVPGAAPNDKNNGEENHYPLPELIIYLIKLKGFSSVLTSSVLLEKSDLQGQGLSPIEGSRKEDIRRDCLQNSLQLLQINFKLCRLNEQEHKEHLKQILELLKKEELYAKFSKCEFWIPKVQFLGHVIGSEGILCGTSKRLNPIKDGTSHLSHQQEILSIFRNEDFIAYCDTSKKGLGAVLIQGEKILNAQTEARKPENIKSEDVGGMSIENAKFPES</sequence>
<dbReference type="SUPFAM" id="SSF56672">
    <property type="entry name" value="DNA/RNA polymerases"/>
    <property type="match status" value="1"/>
</dbReference>
<gene>
    <name evidence="2" type="ORF">Tco_0974742</name>
</gene>
<evidence type="ECO:0000256" key="1">
    <source>
        <dbReference type="SAM" id="MobiDB-lite"/>
    </source>
</evidence>
<comment type="caution">
    <text evidence="2">The sequence shown here is derived from an EMBL/GenBank/DDBJ whole genome shotgun (WGS) entry which is preliminary data.</text>
</comment>
<evidence type="ECO:0000313" key="2">
    <source>
        <dbReference type="EMBL" id="GJT48585.1"/>
    </source>
</evidence>
<evidence type="ECO:0008006" key="4">
    <source>
        <dbReference type="Google" id="ProtNLM"/>
    </source>
</evidence>
<organism evidence="2 3">
    <name type="scientific">Tanacetum coccineum</name>
    <dbReference type="NCBI Taxonomy" id="301880"/>
    <lineage>
        <taxon>Eukaryota</taxon>
        <taxon>Viridiplantae</taxon>
        <taxon>Streptophyta</taxon>
        <taxon>Embryophyta</taxon>
        <taxon>Tracheophyta</taxon>
        <taxon>Spermatophyta</taxon>
        <taxon>Magnoliopsida</taxon>
        <taxon>eudicotyledons</taxon>
        <taxon>Gunneridae</taxon>
        <taxon>Pentapetalae</taxon>
        <taxon>asterids</taxon>
        <taxon>campanulids</taxon>
        <taxon>Asterales</taxon>
        <taxon>Asteraceae</taxon>
        <taxon>Asteroideae</taxon>
        <taxon>Anthemideae</taxon>
        <taxon>Anthemidinae</taxon>
        <taxon>Tanacetum</taxon>
    </lineage>
</organism>
<accession>A0ABQ5ECH0</accession>
<proteinExistence type="predicted"/>
<dbReference type="PANTHER" id="PTHR24559">
    <property type="entry name" value="TRANSPOSON TY3-I GAG-POL POLYPROTEIN"/>
    <property type="match status" value="1"/>
</dbReference>
<keyword evidence="3" id="KW-1185">Reference proteome</keyword>
<dbReference type="EMBL" id="BQNB010016166">
    <property type="protein sequence ID" value="GJT48585.1"/>
    <property type="molecule type" value="Genomic_DNA"/>
</dbReference>
<dbReference type="PANTHER" id="PTHR24559:SF427">
    <property type="entry name" value="RNA-DIRECTED DNA POLYMERASE"/>
    <property type="match status" value="1"/>
</dbReference>
<dbReference type="InterPro" id="IPR043128">
    <property type="entry name" value="Rev_trsase/Diguanyl_cyclase"/>
</dbReference>
<dbReference type="InterPro" id="IPR043502">
    <property type="entry name" value="DNA/RNA_pol_sf"/>
</dbReference>
<dbReference type="Gene3D" id="3.30.70.270">
    <property type="match status" value="1"/>
</dbReference>
<name>A0ABQ5ECH0_9ASTR</name>
<reference evidence="2" key="1">
    <citation type="journal article" date="2022" name="Int. J. Mol. Sci.">
        <title>Draft Genome of Tanacetum Coccineum: Genomic Comparison of Closely Related Tanacetum-Family Plants.</title>
        <authorList>
            <person name="Yamashiro T."/>
            <person name="Shiraishi A."/>
            <person name="Nakayama K."/>
            <person name="Satake H."/>
        </authorList>
    </citation>
    <scope>NUCLEOTIDE SEQUENCE</scope>
</reference>
<feature type="region of interest" description="Disordered" evidence="1">
    <location>
        <begin position="1"/>
        <end position="29"/>
    </location>
</feature>